<comment type="caution">
    <text evidence="3">The sequence shown here is derived from an EMBL/GenBank/DDBJ whole genome shotgun (WGS) entry which is preliminary data.</text>
</comment>
<evidence type="ECO:0000313" key="3">
    <source>
        <dbReference type="EMBL" id="CAH3019203.1"/>
    </source>
</evidence>
<dbReference type="InterPro" id="IPR000192">
    <property type="entry name" value="Aminotrans_V_dom"/>
</dbReference>
<dbReference type="SUPFAM" id="SSF53383">
    <property type="entry name" value="PLP-dependent transferases"/>
    <property type="match status" value="1"/>
</dbReference>
<feature type="region of interest" description="Disordered" evidence="1">
    <location>
        <begin position="403"/>
        <end position="424"/>
    </location>
</feature>
<proteinExistence type="predicted"/>
<dbReference type="Gene3D" id="3.40.640.10">
    <property type="entry name" value="Type I PLP-dependent aspartate aminotransferase-like (Major domain)"/>
    <property type="match status" value="1"/>
</dbReference>
<evidence type="ECO:0000313" key="4">
    <source>
        <dbReference type="Proteomes" id="UP001159427"/>
    </source>
</evidence>
<reference evidence="3 4" key="1">
    <citation type="submission" date="2022-05" db="EMBL/GenBank/DDBJ databases">
        <authorList>
            <consortium name="Genoscope - CEA"/>
            <person name="William W."/>
        </authorList>
    </citation>
    <scope>NUCLEOTIDE SEQUENCE [LARGE SCALE GENOMIC DNA]</scope>
</reference>
<feature type="domain" description="Aminotransferase class V" evidence="2">
    <location>
        <begin position="98"/>
        <end position="368"/>
    </location>
</feature>
<protein>
    <recommendedName>
        <fullName evidence="2">Aminotransferase class V domain-containing protein</fullName>
    </recommendedName>
</protein>
<organism evidence="3 4">
    <name type="scientific">Porites evermanni</name>
    <dbReference type="NCBI Taxonomy" id="104178"/>
    <lineage>
        <taxon>Eukaryota</taxon>
        <taxon>Metazoa</taxon>
        <taxon>Cnidaria</taxon>
        <taxon>Anthozoa</taxon>
        <taxon>Hexacorallia</taxon>
        <taxon>Scleractinia</taxon>
        <taxon>Fungiina</taxon>
        <taxon>Poritidae</taxon>
        <taxon>Porites</taxon>
    </lineage>
</organism>
<evidence type="ECO:0000256" key="1">
    <source>
        <dbReference type="SAM" id="MobiDB-lite"/>
    </source>
</evidence>
<dbReference type="InterPro" id="IPR015421">
    <property type="entry name" value="PyrdxlP-dep_Trfase_major"/>
</dbReference>
<dbReference type="EMBL" id="CALNXI010000109">
    <property type="protein sequence ID" value="CAH3019203.1"/>
    <property type="molecule type" value="Genomic_DNA"/>
</dbReference>
<gene>
    <name evidence="3" type="ORF">PEVE_00001597</name>
</gene>
<keyword evidence="4" id="KW-1185">Reference proteome</keyword>
<accession>A0ABN8LTR8</accession>
<dbReference type="Pfam" id="PF00266">
    <property type="entry name" value="Aminotran_5"/>
    <property type="match status" value="1"/>
</dbReference>
<dbReference type="InterPro" id="IPR015424">
    <property type="entry name" value="PyrdxlP-dep_Trfase"/>
</dbReference>
<dbReference type="Proteomes" id="UP001159427">
    <property type="component" value="Unassembled WGS sequence"/>
</dbReference>
<evidence type="ECO:0000259" key="2">
    <source>
        <dbReference type="Pfam" id="PF00266"/>
    </source>
</evidence>
<sequence length="481" mass="55142">MSHIIPQDRPTFRVAHWYRCQGLVGRENFLAFQKRFEEVVTTIANTKDEEKFWKFVRSLFDFDDYADCVPINAANLSILFDPVLRLMNALAFDWNRDISIQKRIQPFVRTIQVARELIAAQLNVEPELVAFQRNGSDPNAVINNGLTFNHGDQVVVWNENHPTQGEVAWRIRKDRFPNINIVVLDLQGEQDPVKIMKKFLDAVNGHTRLVAFSEVSHLSGTRLPAKALCSAIHQKNPRVHVHVDGAQSWGAFKHDLKDMGCDSYSGGSHKWFLGPKETGILYMRKECIPNFAPKDIGYNGEMQPPPTLPDDPLPWDASRFEMVGQRNDTNLIGLLYTADLMGLIGYDKIGTRMKKLTDHLRGNLERLRRELKRQHGEEIFEIETPKADDLHHAILVIKFKDQAQPGSRQQKKRRKTKKSEAASATPLSEQVYNLLYENHKIGVSTKKGNRMRFSPHIYNTFEHMDRVTAAMLVEINNILDS</sequence>
<name>A0ABN8LTR8_9CNID</name>
<dbReference type="InterPro" id="IPR015422">
    <property type="entry name" value="PyrdxlP-dep_Trfase_small"/>
</dbReference>
<dbReference type="PANTHER" id="PTHR43586">
    <property type="entry name" value="CYSTEINE DESULFURASE"/>
    <property type="match status" value="1"/>
</dbReference>
<dbReference type="PANTHER" id="PTHR43586:SF15">
    <property type="entry name" value="BLR3095 PROTEIN"/>
    <property type="match status" value="1"/>
</dbReference>
<dbReference type="Gene3D" id="3.90.1150.10">
    <property type="entry name" value="Aspartate Aminotransferase, domain 1"/>
    <property type="match status" value="1"/>
</dbReference>